<gene>
    <name evidence="2" type="ORF">GCM10009765_07460</name>
</gene>
<dbReference type="Proteomes" id="UP001500618">
    <property type="component" value="Unassembled WGS sequence"/>
</dbReference>
<dbReference type="InterPro" id="IPR037026">
    <property type="entry name" value="Vgr_OB-fold_dom_sf"/>
</dbReference>
<dbReference type="SUPFAM" id="SSF69279">
    <property type="entry name" value="Phage tail proteins"/>
    <property type="match status" value="1"/>
</dbReference>
<dbReference type="EMBL" id="BAAANY010000002">
    <property type="protein sequence ID" value="GAA1660492.1"/>
    <property type="molecule type" value="Genomic_DNA"/>
</dbReference>
<evidence type="ECO:0000259" key="1">
    <source>
        <dbReference type="Pfam" id="PF04717"/>
    </source>
</evidence>
<dbReference type="InterPro" id="IPR047702">
    <property type="entry name" value="VgrG-rel"/>
</dbReference>
<dbReference type="Gene3D" id="2.40.50.230">
    <property type="entry name" value="Gp5 N-terminal domain"/>
    <property type="match status" value="1"/>
</dbReference>
<feature type="domain" description="Gp5/Type VI secretion system Vgr protein OB-fold" evidence="1">
    <location>
        <begin position="385"/>
        <end position="458"/>
    </location>
</feature>
<dbReference type="NCBIfam" id="NF033848">
    <property type="entry name" value="VgrG_rel"/>
    <property type="match status" value="1"/>
</dbReference>
<organism evidence="2 3">
    <name type="scientific">Fodinicola feengrottensis</name>
    <dbReference type="NCBI Taxonomy" id="435914"/>
    <lineage>
        <taxon>Bacteria</taxon>
        <taxon>Bacillati</taxon>
        <taxon>Actinomycetota</taxon>
        <taxon>Actinomycetes</taxon>
        <taxon>Mycobacteriales</taxon>
        <taxon>Fodinicola</taxon>
    </lineage>
</organism>
<dbReference type="SUPFAM" id="SSF69255">
    <property type="entry name" value="gp5 N-terminal domain-like"/>
    <property type="match status" value="1"/>
</dbReference>
<sequence>MAVANESFANALVVEVNGAKLPADVASMMVMAYVDDSRNVPDLFVLRFRDQDQLVLQKGKFQIGVPIKLSVQTADPSGPLPLFDGECTAIELDADVTGTFTEVRGFDKAHRLTRGRRVVAYPNMTLSDIVNKVASRAQIPVGKIDPVSGFGGDPNSQVTQDNINDAEFLQRLADLVGAQYTVTDGKLTFKLPEPPSDAPDKTAKSTTNPLVLELGRNLDSIRATITAAEQVPQVEARGWDPKTKQAVTQQAPPKLAGTEVSGLDPVALAGKVGSPPMLSANPALRNHGLVKASSDAMAAQFGNACAELEGVAKGNPKLRAGEAVSLGNVAAQFAGKYTLTSTRHLFSPEVGYTTAFTVSHREDRSFYGLTSGAGGGANGVTGPVPAIVSDIKDPDKVGRVKVTYPWLSDDYTSGWARTVQATGGNTYGSVFLPEVGDEVLVDFENGDFDYPYVLGGLYNGKDAMPKLATDPVDSAAGQVGVRALVSRTHHRLELIDKSDVDAILLSTGDDKLLIKLDHKNQNIEVTSSKSIAITAKNGIKIDSGTGPLEMKGQKVTVTSTTDVQVDANAAIKMKATGPASLEGATMKVAGTATGEVSAGAMLTVKGAMVKIN</sequence>
<dbReference type="Pfam" id="PF04717">
    <property type="entry name" value="Phage_base_V"/>
    <property type="match status" value="1"/>
</dbReference>
<reference evidence="2 3" key="1">
    <citation type="journal article" date="2019" name="Int. J. Syst. Evol. Microbiol.">
        <title>The Global Catalogue of Microorganisms (GCM) 10K type strain sequencing project: providing services to taxonomists for standard genome sequencing and annotation.</title>
        <authorList>
            <consortium name="The Broad Institute Genomics Platform"/>
            <consortium name="The Broad Institute Genome Sequencing Center for Infectious Disease"/>
            <person name="Wu L."/>
            <person name="Ma J."/>
        </authorList>
    </citation>
    <scope>NUCLEOTIDE SEQUENCE [LARGE SCALE GENOMIC DNA]</scope>
    <source>
        <strain evidence="2 3">JCM 14718</strain>
    </source>
</reference>
<comment type="caution">
    <text evidence="2">The sequence shown here is derived from an EMBL/GenBank/DDBJ whole genome shotgun (WGS) entry which is preliminary data.</text>
</comment>
<keyword evidence="3" id="KW-1185">Reference proteome</keyword>
<evidence type="ECO:0000313" key="2">
    <source>
        <dbReference type="EMBL" id="GAA1660492.1"/>
    </source>
</evidence>
<accession>A0ABN2FVI2</accession>
<proteinExistence type="predicted"/>
<protein>
    <submittedName>
        <fullName evidence="2">VgrG-related protein</fullName>
    </submittedName>
</protein>
<evidence type="ECO:0000313" key="3">
    <source>
        <dbReference type="Proteomes" id="UP001500618"/>
    </source>
</evidence>
<name>A0ABN2FVI2_9ACTN</name>
<dbReference type="InterPro" id="IPR006531">
    <property type="entry name" value="Gp5/Vgr_OB"/>
</dbReference>